<evidence type="ECO:0000256" key="1">
    <source>
        <dbReference type="ARBA" id="ARBA00004325"/>
    </source>
</evidence>
<dbReference type="KEGG" id="bbrx:BRETT_000536"/>
<evidence type="ECO:0000256" key="3">
    <source>
        <dbReference type="ARBA" id="ARBA00023136"/>
    </source>
</evidence>
<dbReference type="OrthoDB" id="2094445at2759"/>
<protein>
    <submittedName>
        <fullName evidence="5">Uncharacterized protein</fullName>
    </submittedName>
</protein>
<dbReference type="Proteomes" id="UP000663131">
    <property type="component" value="Chromosome 8"/>
</dbReference>
<dbReference type="GO" id="GO:0031966">
    <property type="term" value="C:mitochondrial membrane"/>
    <property type="evidence" value="ECO:0007669"/>
    <property type="project" value="UniProtKB-SubCell"/>
</dbReference>
<reference evidence="5" key="1">
    <citation type="submission" date="2020-10" db="EMBL/GenBank/DDBJ databases">
        <authorList>
            <person name="Palmer J.M."/>
        </authorList>
    </citation>
    <scope>NUCLEOTIDE SEQUENCE</scope>
    <source>
        <strain evidence="5">UCD 2041</strain>
    </source>
</reference>
<keyword evidence="3 4" id="KW-0472">Membrane</keyword>
<dbReference type="PANTHER" id="PTHR28074:SF1">
    <property type="entry name" value="ATP SYNTHASE SUBUNIT K, MITOCHONDRIAL"/>
    <property type="match status" value="1"/>
</dbReference>
<evidence type="ECO:0000313" key="6">
    <source>
        <dbReference type="Proteomes" id="UP000663131"/>
    </source>
</evidence>
<reference evidence="5" key="2">
    <citation type="journal article" name="BMC Genomics">
        <title>New genome assemblies reveal patterns of domestication and adaptation across Brettanomyces (Dekkera) species.</title>
        <authorList>
            <person name="Roach M.J."/>
            <person name="Borneman A.R."/>
        </authorList>
    </citation>
    <scope>NUCLEOTIDE SEQUENCE</scope>
    <source>
        <strain evidence="5">UCD 2041</strain>
    </source>
</reference>
<keyword evidence="4" id="KW-0812">Transmembrane</keyword>
<proteinExistence type="predicted"/>
<feature type="transmembrane region" description="Helical" evidence="4">
    <location>
        <begin position="15"/>
        <end position="33"/>
    </location>
</feature>
<organism evidence="5 6">
    <name type="scientific">Dekkera bruxellensis</name>
    <name type="common">Brettanomyces custersii</name>
    <dbReference type="NCBI Taxonomy" id="5007"/>
    <lineage>
        <taxon>Eukaryota</taxon>
        <taxon>Fungi</taxon>
        <taxon>Dikarya</taxon>
        <taxon>Ascomycota</taxon>
        <taxon>Saccharomycotina</taxon>
        <taxon>Pichiomycetes</taxon>
        <taxon>Pichiales</taxon>
        <taxon>Pichiaceae</taxon>
        <taxon>Brettanomyces</taxon>
    </lineage>
</organism>
<dbReference type="AlphaFoldDB" id="A0A871RCQ5"/>
<dbReference type="EMBL" id="CP063136">
    <property type="protein sequence ID" value="QOU20822.1"/>
    <property type="molecule type" value="Genomic_DNA"/>
</dbReference>
<dbReference type="RefSeq" id="XP_041137315.1">
    <property type="nucleotide sequence ID" value="XM_041279101.1"/>
</dbReference>
<comment type="subcellular location">
    <subcellularLocation>
        <location evidence="1">Mitochondrion membrane</location>
    </subcellularLocation>
</comment>
<evidence type="ECO:0000256" key="4">
    <source>
        <dbReference type="SAM" id="Phobius"/>
    </source>
</evidence>
<dbReference type="GeneID" id="64572461"/>
<dbReference type="Pfam" id="PF11022">
    <property type="entry name" value="ATP19"/>
    <property type="match status" value="1"/>
</dbReference>
<evidence type="ECO:0000256" key="2">
    <source>
        <dbReference type="ARBA" id="ARBA00023128"/>
    </source>
</evidence>
<gene>
    <name evidence="5" type="ORF">BRETT_000536</name>
</gene>
<dbReference type="PANTHER" id="PTHR28074">
    <property type="entry name" value="ATP SYNTHASE SUBUNIT K, MITOCHONDRIAL"/>
    <property type="match status" value="1"/>
</dbReference>
<evidence type="ECO:0000313" key="5">
    <source>
        <dbReference type="EMBL" id="QOU20822.1"/>
    </source>
</evidence>
<keyword evidence="4" id="KW-1133">Transmembrane helix</keyword>
<sequence>MTASYLIAGRRIPSHYLAMATLATTFGGIYLYTHLSKSKKTEKKAPVKVEAGKDDDIMKNIDDFLKSAEQEQKD</sequence>
<keyword evidence="2" id="KW-0496">Mitochondrion</keyword>
<dbReference type="GO" id="GO:0015986">
    <property type="term" value="P:proton motive force-driven ATP synthesis"/>
    <property type="evidence" value="ECO:0007669"/>
    <property type="project" value="TreeGrafter"/>
</dbReference>
<dbReference type="InterPro" id="IPR021278">
    <property type="entry name" value="ATP19"/>
</dbReference>
<accession>A0A871RCQ5</accession>
<name>A0A871RCQ5_DEKBR</name>